<evidence type="ECO:0000256" key="4">
    <source>
        <dbReference type="ARBA" id="ARBA00023289"/>
    </source>
</evidence>
<dbReference type="PANTHER" id="PTHR45868:SF72">
    <property type="entry name" value="METAL TRANSPORT_DETOXIFICATION SUPERFAMILY PROTEIN, PUTATIVE-RELATED"/>
    <property type="match status" value="1"/>
</dbReference>
<dbReference type="CDD" id="cd00371">
    <property type="entry name" value="HMA"/>
    <property type="match status" value="1"/>
</dbReference>
<evidence type="ECO:0000256" key="5">
    <source>
        <dbReference type="ARBA" id="ARBA00024045"/>
    </source>
</evidence>
<keyword evidence="7" id="KW-1185">Reference proteome</keyword>
<sequence>MLRTGLELEKIETYVLKVNINCEGCKKRVKKLLLKIEGVFSVHIDEEHQVVNVTGKVDPTTLIKKLIKSGKHAEFWSPSSHLKFIKDDKNKNQMQYLRDGIIDSKIEHESTFGYEVEDDLGNYLNYNIGKHSMTGEVGQNLIEKTNLHSMHMGREDEDTFANNGYMISMMDPAGFGGNRAGFVGLRGQEFGMFHEVPSRLPTYEYNHLPSMFKTNLQRGYHHNNPSAHMNTYMQDGHNNNNMIANYDNIYMHQHDMVSYLSPLTPPFTGYGISSLPHY</sequence>
<name>A0A6J1BBL7_9ROSI</name>
<dbReference type="Proteomes" id="UP000504621">
    <property type="component" value="Unplaced"/>
</dbReference>
<organism evidence="7 8">
    <name type="scientific">Herrania umbratica</name>
    <dbReference type="NCBI Taxonomy" id="108875"/>
    <lineage>
        <taxon>Eukaryota</taxon>
        <taxon>Viridiplantae</taxon>
        <taxon>Streptophyta</taxon>
        <taxon>Embryophyta</taxon>
        <taxon>Tracheophyta</taxon>
        <taxon>Spermatophyta</taxon>
        <taxon>Magnoliopsida</taxon>
        <taxon>eudicotyledons</taxon>
        <taxon>Gunneridae</taxon>
        <taxon>Pentapetalae</taxon>
        <taxon>rosids</taxon>
        <taxon>malvids</taxon>
        <taxon>Malvales</taxon>
        <taxon>Malvaceae</taxon>
        <taxon>Byttnerioideae</taxon>
        <taxon>Herrania</taxon>
    </lineage>
</organism>
<dbReference type="PROSITE" id="PS50846">
    <property type="entry name" value="HMA_2"/>
    <property type="match status" value="1"/>
</dbReference>
<dbReference type="InterPro" id="IPR036163">
    <property type="entry name" value="HMA_dom_sf"/>
</dbReference>
<keyword evidence="1" id="KW-0488">Methylation</keyword>
<dbReference type="Pfam" id="PF00403">
    <property type="entry name" value="HMA"/>
    <property type="match status" value="1"/>
</dbReference>
<evidence type="ECO:0000256" key="2">
    <source>
        <dbReference type="ARBA" id="ARBA00022723"/>
    </source>
</evidence>
<protein>
    <submittedName>
        <fullName evidence="8">Uncharacterized protein LOC110425999</fullName>
    </submittedName>
</protein>
<dbReference type="GO" id="GO:0046872">
    <property type="term" value="F:metal ion binding"/>
    <property type="evidence" value="ECO:0007669"/>
    <property type="project" value="UniProtKB-KW"/>
</dbReference>
<dbReference type="GeneID" id="110425999"/>
<gene>
    <name evidence="8" type="primary">LOC110425999</name>
</gene>
<dbReference type="PANTHER" id="PTHR45868">
    <property type="entry name" value="HEAVY METAL-ASSOCIATED ISOPRENYLATED PLANT PROTEIN 33-RELATED"/>
    <property type="match status" value="1"/>
</dbReference>
<dbReference type="InterPro" id="IPR006121">
    <property type="entry name" value="HMA_dom"/>
</dbReference>
<evidence type="ECO:0000313" key="7">
    <source>
        <dbReference type="Proteomes" id="UP000504621"/>
    </source>
</evidence>
<feature type="domain" description="HMA" evidence="6">
    <location>
        <begin position="11"/>
        <end position="74"/>
    </location>
</feature>
<evidence type="ECO:0000256" key="1">
    <source>
        <dbReference type="ARBA" id="ARBA00022481"/>
    </source>
</evidence>
<keyword evidence="2" id="KW-0479">Metal-binding</keyword>
<reference evidence="8" key="1">
    <citation type="submission" date="2025-08" db="UniProtKB">
        <authorList>
            <consortium name="RefSeq"/>
        </authorList>
    </citation>
    <scope>IDENTIFICATION</scope>
    <source>
        <tissue evidence="8">Leaf</tissue>
    </source>
</reference>
<dbReference type="OrthoDB" id="689350at2759"/>
<keyword evidence="3" id="KW-0449">Lipoprotein</keyword>
<keyword evidence="4" id="KW-0636">Prenylation</keyword>
<accession>A0A6J1BBL7</accession>
<dbReference type="RefSeq" id="XP_021296761.1">
    <property type="nucleotide sequence ID" value="XM_021441086.1"/>
</dbReference>
<dbReference type="SUPFAM" id="SSF55008">
    <property type="entry name" value="HMA, heavy metal-associated domain"/>
    <property type="match status" value="1"/>
</dbReference>
<evidence type="ECO:0000256" key="3">
    <source>
        <dbReference type="ARBA" id="ARBA00023288"/>
    </source>
</evidence>
<dbReference type="Gene3D" id="3.30.70.100">
    <property type="match status" value="1"/>
</dbReference>
<evidence type="ECO:0000259" key="6">
    <source>
        <dbReference type="PROSITE" id="PS50846"/>
    </source>
</evidence>
<comment type="similarity">
    <text evidence="5">Belongs to the HIPP family.</text>
</comment>
<dbReference type="AlphaFoldDB" id="A0A6J1BBL7"/>
<proteinExistence type="inferred from homology"/>
<evidence type="ECO:0000313" key="8">
    <source>
        <dbReference type="RefSeq" id="XP_021296761.1"/>
    </source>
</evidence>